<dbReference type="PANTHER" id="PTHR12829:SF7">
    <property type="entry name" value="N6-ADENOSINE-METHYLTRANSFERASE CATALYTIC SUBUNIT"/>
    <property type="match status" value="1"/>
</dbReference>
<organism evidence="5 6">
    <name type="scientific">Streptococcus mitis SK575</name>
    <dbReference type="NCBI Taxonomy" id="1095736"/>
    <lineage>
        <taxon>Bacteria</taxon>
        <taxon>Bacillati</taxon>
        <taxon>Bacillota</taxon>
        <taxon>Bacilli</taxon>
        <taxon>Lactobacillales</taxon>
        <taxon>Streptococcaceae</taxon>
        <taxon>Streptococcus</taxon>
        <taxon>Streptococcus mitis group</taxon>
    </lineage>
</organism>
<dbReference type="PATRIC" id="fig|1095736.3.peg.1638"/>
<dbReference type="Pfam" id="PF05063">
    <property type="entry name" value="MT-A70"/>
    <property type="match status" value="1"/>
</dbReference>
<gene>
    <name evidence="5" type="ORF">HMPREF1048_0650</name>
</gene>
<evidence type="ECO:0000256" key="2">
    <source>
        <dbReference type="ARBA" id="ARBA00022679"/>
    </source>
</evidence>
<keyword evidence="3" id="KW-0949">S-adenosyl-L-methionine</keyword>
<evidence type="ECO:0000256" key="1">
    <source>
        <dbReference type="ARBA" id="ARBA00022603"/>
    </source>
</evidence>
<dbReference type="SUPFAM" id="SSF53335">
    <property type="entry name" value="S-adenosyl-L-methionine-dependent methyltransferases"/>
    <property type="match status" value="1"/>
</dbReference>
<dbReference type="AlphaFoldDB" id="I0SV89"/>
<proteinExistence type="inferred from homology"/>
<sequence length="222" mass="25977">MLPFASGFWYARSVTNRKDFKMTQPTQPKKFKTILADVPYMKNQTGSYGACKHYNLMSHEEIRNMPIKDIAADNAHLWFWTSNSYIEESYDIIRAWGFEPKSIFTWVKPTLGLGTYLRNSTEHVIFATRGKAPIKFKGQMNWGFFPKQDHSHKPEELFAIIERCSEPDYLELFARRPVSSNKKWAIWGNEVESDIIISNYPVPKYSKNPIDYRKANDEVCEK</sequence>
<dbReference type="PROSITE" id="PS51143">
    <property type="entry name" value="MT_A70"/>
    <property type="match status" value="1"/>
</dbReference>
<keyword evidence="2" id="KW-0808">Transferase</keyword>
<dbReference type="GO" id="GO:0032259">
    <property type="term" value="P:methylation"/>
    <property type="evidence" value="ECO:0007669"/>
    <property type="project" value="UniProtKB-KW"/>
</dbReference>
<comment type="caution">
    <text evidence="5">The sequence shown here is derived from an EMBL/GenBank/DDBJ whole genome shotgun (WGS) entry which is preliminary data.</text>
</comment>
<dbReference type="REBASE" id="60819">
    <property type="entry name" value="M.Smi575ORF650P"/>
</dbReference>
<dbReference type="InterPro" id="IPR029063">
    <property type="entry name" value="SAM-dependent_MTases_sf"/>
</dbReference>
<dbReference type="Proteomes" id="UP000005505">
    <property type="component" value="Unassembled WGS sequence"/>
</dbReference>
<dbReference type="Gene3D" id="3.40.50.150">
    <property type="entry name" value="Vaccinia Virus protein VP39"/>
    <property type="match status" value="1"/>
</dbReference>
<reference evidence="5 6" key="1">
    <citation type="submission" date="2012-02" db="EMBL/GenBank/DDBJ databases">
        <authorList>
            <person name="Harkins D.M."/>
            <person name="Madupu R."/>
            <person name="Durkin A.S."/>
            <person name="Torralba M."/>
            <person name="Methe B."/>
            <person name="Sutton G.G."/>
            <person name="Nelson K.E."/>
        </authorList>
    </citation>
    <scope>NUCLEOTIDE SEQUENCE [LARGE SCALE GENOMIC DNA]</scope>
    <source>
        <strain evidence="5 6">SK575</strain>
    </source>
</reference>
<evidence type="ECO:0000256" key="3">
    <source>
        <dbReference type="ARBA" id="ARBA00022691"/>
    </source>
</evidence>
<accession>I0SV89</accession>
<name>I0SV89_STRMT</name>
<evidence type="ECO:0000256" key="4">
    <source>
        <dbReference type="PROSITE-ProRule" id="PRU00489"/>
    </source>
</evidence>
<comment type="similarity">
    <text evidence="4">Belongs to the MT-A70-like family.</text>
</comment>
<dbReference type="PANTHER" id="PTHR12829">
    <property type="entry name" value="N6-ADENOSINE-METHYLTRANSFERASE"/>
    <property type="match status" value="1"/>
</dbReference>
<evidence type="ECO:0000313" key="6">
    <source>
        <dbReference type="Proteomes" id="UP000005505"/>
    </source>
</evidence>
<evidence type="ECO:0000313" key="5">
    <source>
        <dbReference type="EMBL" id="EID27292.1"/>
    </source>
</evidence>
<dbReference type="EMBL" id="AICU01000084">
    <property type="protein sequence ID" value="EID27292.1"/>
    <property type="molecule type" value="Genomic_DNA"/>
</dbReference>
<keyword evidence="1" id="KW-0489">Methyltransferase</keyword>
<dbReference type="InterPro" id="IPR007757">
    <property type="entry name" value="MT-A70-like"/>
</dbReference>
<dbReference type="GO" id="GO:0008168">
    <property type="term" value="F:methyltransferase activity"/>
    <property type="evidence" value="ECO:0007669"/>
    <property type="project" value="UniProtKB-KW"/>
</dbReference>
<protein>
    <submittedName>
        <fullName evidence="5">SAM-binding domain protein</fullName>
    </submittedName>
</protein>